<dbReference type="CDD" id="cd13778">
    <property type="entry name" value="Aar2_C"/>
    <property type="match status" value="1"/>
</dbReference>
<protein>
    <recommendedName>
        <fullName evidence="3">Protein AAR2 homolog</fullName>
    </recommendedName>
    <alternativeName>
        <fullName evidence="7">AAR2 splicing factor homolog</fullName>
    </alternativeName>
</protein>
<accession>A0AAV6VY40</accession>
<dbReference type="Proteomes" id="UP000827092">
    <property type="component" value="Unassembled WGS sequence"/>
</dbReference>
<name>A0AAV6VY40_9ARAC</name>
<keyword evidence="4" id="KW-0507">mRNA processing</keyword>
<dbReference type="InterPro" id="IPR038516">
    <property type="entry name" value="AAR2_N_sf"/>
</dbReference>
<comment type="caution">
    <text evidence="11">The sequence shown here is derived from an EMBL/GenBank/DDBJ whole genome shotgun (WGS) entry which is preliminary data.</text>
</comment>
<keyword evidence="5" id="KW-0747">Spliceosome</keyword>
<evidence type="ECO:0000256" key="2">
    <source>
        <dbReference type="ARBA" id="ARBA00006281"/>
    </source>
</evidence>
<organism evidence="11 12">
    <name type="scientific">Oedothorax gibbosus</name>
    <dbReference type="NCBI Taxonomy" id="931172"/>
    <lineage>
        <taxon>Eukaryota</taxon>
        <taxon>Metazoa</taxon>
        <taxon>Ecdysozoa</taxon>
        <taxon>Arthropoda</taxon>
        <taxon>Chelicerata</taxon>
        <taxon>Arachnida</taxon>
        <taxon>Araneae</taxon>
        <taxon>Araneomorphae</taxon>
        <taxon>Entelegynae</taxon>
        <taxon>Araneoidea</taxon>
        <taxon>Linyphiidae</taxon>
        <taxon>Erigoninae</taxon>
        <taxon>Oedothorax</taxon>
    </lineage>
</organism>
<evidence type="ECO:0000256" key="5">
    <source>
        <dbReference type="ARBA" id="ARBA00022728"/>
    </source>
</evidence>
<dbReference type="Pfam" id="PF20981">
    <property type="entry name" value="AAR2_1st"/>
    <property type="match status" value="1"/>
</dbReference>
<dbReference type="EMBL" id="JAFNEN010000003">
    <property type="protein sequence ID" value="KAG8201644.1"/>
    <property type="molecule type" value="Genomic_DNA"/>
</dbReference>
<evidence type="ECO:0000313" key="12">
    <source>
        <dbReference type="Proteomes" id="UP000827092"/>
    </source>
</evidence>
<evidence type="ECO:0000256" key="8">
    <source>
        <dbReference type="ARBA" id="ARBA00047009"/>
    </source>
</evidence>
<dbReference type="InterPro" id="IPR033647">
    <property type="entry name" value="Aar2_N"/>
</dbReference>
<comment type="similarity">
    <text evidence="2">Belongs to the AAR2 family.</text>
</comment>
<keyword evidence="6" id="KW-0508">mRNA splicing</keyword>
<dbReference type="GO" id="GO:0000244">
    <property type="term" value="P:spliceosomal tri-snRNP complex assembly"/>
    <property type="evidence" value="ECO:0007669"/>
    <property type="project" value="TreeGrafter"/>
</dbReference>
<evidence type="ECO:0000256" key="7">
    <source>
        <dbReference type="ARBA" id="ARBA00030625"/>
    </source>
</evidence>
<evidence type="ECO:0000313" key="11">
    <source>
        <dbReference type="EMBL" id="KAG8201644.1"/>
    </source>
</evidence>
<dbReference type="FunFam" id="2.60.34.20:FF:000001">
    <property type="entry name" value="protein AAR2 homolog"/>
    <property type="match status" value="1"/>
</dbReference>
<evidence type="ECO:0000259" key="9">
    <source>
        <dbReference type="Pfam" id="PF05282"/>
    </source>
</evidence>
<sequence length="378" mass="43355">MASSSKRHCDEDSFEMSPEKAKKLFDNGGILIVLNLPVGTVFGIDMKVYQVGDKFLGLKMIPPGLHFIYYSAVSKEGSVAPRTGFFHYFAPQEIMVKKWDSVNEDLNSLAPTGEERQRIRENLQDIDRNLGAYPYQTLKQWNRLTCNISESLMHKLQPACGVVNSVTQLIPLSYPAKESTEPDSTTEKRFQTLEDKYLPEMKKVPGTEIRFTEIPKNKYPEGSSAAQITMYNMDSTYVLEQLLRSYDKEEDIIGELQMAHVCFLISHVYDAFEHWKNLVHVICSVDTGLEKYTDILTTFLTILHYQLKEIPTDFFVDITSDNNFLVSTLQVFFENVKSSSASEKFKNFAEKFRKNLTATFKWDFDGVPDDEQPVIVEF</sequence>
<dbReference type="FunFam" id="1.25.40.550:FF:000001">
    <property type="entry name" value="AAR2 splicing factor homolog"/>
    <property type="match status" value="1"/>
</dbReference>
<evidence type="ECO:0000256" key="4">
    <source>
        <dbReference type="ARBA" id="ARBA00022664"/>
    </source>
</evidence>
<comment type="function">
    <text evidence="1">Component of the U5 snRNP complex that is required for spliceosome assembly and for pre-mRNA splicing.</text>
</comment>
<comment type="subunit">
    <text evidence="8">Interacts with PRPF8 (via RNase H homology domain). Component of a U5 snRNP complex that contains PRPF8.</text>
</comment>
<evidence type="ECO:0000259" key="10">
    <source>
        <dbReference type="Pfam" id="PF20981"/>
    </source>
</evidence>
<dbReference type="PANTHER" id="PTHR12689">
    <property type="entry name" value="A1 CISTRON SPLICING FACTOR AAR2-RELATED"/>
    <property type="match status" value="1"/>
</dbReference>
<dbReference type="Gene3D" id="1.25.40.550">
    <property type="entry name" value="Aar2, C-terminal domain-like"/>
    <property type="match status" value="1"/>
</dbReference>
<dbReference type="InterPro" id="IPR007946">
    <property type="entry name" value="AAR2"/>
</dbReference>
<keyword evidence="12" id="KW-1185">Reference proteome</keyword>
<dbReference type="Gene3D" id="2.60.34.20">
    <property type="match status" value="1"/>
</dbReference>
<gene>
    <name evidence="11" type="ORF">JTE90_012711</name>
</gene>
<feature type="domain" description="AAR2 C-terminal" evidence="9">
    <location>
        <begin position="211"/>
        <end position="365"/>
    </location>
</feature>
<feature type="domain" description="AAR2 N-terminal" evidence="10">
    <location>
        <begin position="28"/>
        <end position="158"/>
    </location>
</feature>
<evidence type="ECO:0000256" key="1">
    <source>
        <dbReference type="ARBA" id="ARBA00003708"/>
    </source>
</evidence>
<dbReference type="GO" id="GO:0005681">
    <property type="term" value="C:spliceosomal complex"/>
    <property type="evidence" value="ECO:0007669"/>
    <property type="project" value="UniProtKB-KW"/>
</dbReference>
<proteinExistence type="inferred from homology"/>
<dbReference type="CDD" id="cd13777">
    <property type="entry name" value="Aar2_N"/>
    <property type="match status" value="1"/>
</dbReference>
<evidence type="ECO:0000256" key="3">
    <source>
        <dbReference type="ARBA" id="ARBA00016372"/>
    </source>
</evidence>
<dbReference type="AlphaFoldDB" id="A0AAV6VY40"/>
<reference evidence="11 12" key="1">
    <citation type="journal article" date="2022" name="Nat. Ecol. Evol.">
        <title>A masculinizing supergene underlies an exaggerated male reproductive morph in a spider.</title>
        <authorList>
            <person name="Hendrickx F."/>
            <person name="De Corte Z."/>
            <person name="Sonet G."/>
            <person name="Van Belleghem S.M."/>
            <person name="Kostlbacher S."/>
            <person name="Vangestel C."/>
        </authorList>
    </citation>
    <scope>NUCLEOTIDE SEQUENCE [LARGE SCALE GENOMIC DNA]</scope>
    <source>
        <strain evidence="11">W744_W776</strain>
    </source>
</reference>
<dbReference type="Pfam" id="PF05282">
    <property type="entry name" value="AAR2"/>
    <property type="match status" value="1"/>
</dbReference>
<evidence type="ECO:0000256" key="6">
    <source>
        <dbReference type="ARBA" id="ARBA00023187"/>
    </source>
</evidence>
<dbReference type="PANTHER" id="PTHR12689:SF4">
    <property type="entry name" value="PROTEIN AAR2 HOMOLOG"/>
    <property type="match status" value="1"/>
</dbReference>
<dbReference type="InterPro" id="IPR038514">
    <property type="entry name" value="AAR2_C_sf"/>
</dbReference>
<dbReference type="InterPro" id="IPR033648">
    <property type="entry name" value="AAR2_C"/>
</dbReference>